<sequence length="306" mass="36407">MEMDMSFMNISMSRTKKRCLSFEQHPFGLPEPILYYLKKNSNPKLLLKLMQISKYFCFKEFSYMVVKDLKYMGTKWIYCKPKYNFKSEVLDLSNLKIPFVIHNGLNCDTEDVSLVSSFLSKVIVCDITKLRLVNQIITLNEFKLLISSGNVKRFSFFHSHVEYENGEIVPIDEIMKFIRNVTEFRWYLDTSMMSTFNSESVQNLIKVINHFILKTFCLMNIPETFDFNLFATFMDKNPQIYYYLNFDILVPRKYSNMLQKFVDKKIATSSKKPFLLKIDFPRQNEESVKQLESLYNFYSDRQNGMH</sequence>
<protein>
    <submittedName>
        <fullName evidence="2">Uncharacterized protein</fullName>
    </submittedName>
</protein>
<name>A0A914Q8M8_9BILA</name>
<evidence type="ECO:0000313" key="1">
    <source>
        <dbReference type="Proteomes" id="UP000887578"/>
    </source>
</evidence>
<reference evidence="2" key="1">
    <citation type="submission" date="2022-11" db="UniProtKB">
        <authorList>
            <consortium name="WormBaseParasite"/>
        </authorList>
    </citation>
    <scope>IDENTIFICATION</scope>
</reference>
<accession>A0A914Q8M8</accession>
<evidence type="ECO:0000313" key="2">
    <source>
        <dbReference type="WBParaSite" id="PDA_v2.g23507.t1"/>
    </source>
</evidence>
<dbReference type="WBParaSite" id="PDA_v2.g23507.t1">
    <property type="protein sequence ID" value="PDA_v2.g23507.t1"/>
    <property type="gene ID" value="PDA_v2.g23507"/>
</dbReference>
<proteinExistence type="predicted"/>
<dbReference type="AlphaFoldDB" id="A0A914Q8M8"/>
<dbReference type="Proteomes" id="UP000887578">
    <property type="component" value="Unplaced"/>
</dbReference>
<keyword evidence="1" id="KW-1185">Reference proteome</keyword>
<organism evidence="1 2">
    <name type="scientific">Panagrolaimus davidi</name>
    <dbReference type="NCBI Taxonomy" id="227884"/>
    <lineage>
        <taxon>Eukaryota</taxon>
        <taxon>Metazoa</taxon>
        <taxon>Ecdysozoa</taxon>
        <taxon>Nematoda</taxon>
        <taxon>Chromadorea</taxon>
        <taxon>Rhabditida</taxon>
        <taxon>Tylenchina</taxon>
        <taxon>Panagrolaimomorpha</taxon>
        <taxon>Panagrolaimoidea</taxon>
        <taxon>Panagrolaimidae</taxon>
        <taxon>Panagrolaimus</taxon>
    </lineage>
</organism>